<reference evidence="3" key="1">
    <citation type="journal article" date="2019" name="Int. J. Syst. Evol. Microbiol.">
        <title>The Global Catalogue of Microorganisms (GCM) 10K type strain sequencing project: providing services to taxonomists for standard genome sequencing and annotation.</title>
        <authorList>
            <consortium name="The Broad Institute Genomics Platform"/>
            <consortium name="The Broad Institute Genome Sequencing Center for Infectious Disease"/>
            <person name="Wu L."/>
            <person name="Ma J."/>
        </authorList>
    </citation>
    <scope>NUCLEOTIDE SEQUENCE [LARGE SCALE GENOMIC DNA]</scope>
    <source>
        <strain evidence="3">JCM 17986</strain>
    </source>
</reference>
<protein>
    <recommendedName>
        <fullName evidence="1">CobE/GbiG C-terminal domain-containing protein</fullName>
    </recommendedName>
</protein>
<evidence type="ECO:0000313" key="3">
    <source>
        <dbReference type="Proteomes" id="UP001500466"/>
    </source>
</evidence>
<evidence type="ECO:0000313" key="2">
    <source>
        <dbReference type="EMBL" id="GAA4991756.1"/>
    </source>
</evidence>
<dbReference type="RefSeq" id="WP_345680322.1">
    <property type="nucleotide sequence ID" value="NZ_BAABHS010000045.1"/>
</dbReference>
<organism evidence="2 3">
    <name type="scientific">Yinghuangia aomiensis</name>
    <dbReference type="NCBI Taxonomy" id="676205"/>
    <lineage>
        <taxon>Bacteria</taxon>
        <taxon>Bacillati</taxon>
        <taxon>Actinomycetota</taxon>
        <taxon>Actinomycetes</taxon>
        <taxon>Kitasatosporales</taxon>
        <taxon>Streptomycetaceae</taxon>
        <taxon>Yinghuangia</taxon>
    </lineage>
</organism>
<dbReference type="InterPro" id="IPR036518">
    <property type="entry name" value="CobE/GbiG_C_sf"/>
</dbReference>
<dbReference type="PANTHER" id="PTHR37477">
    <property type="entry name" value="COBALT-PRECORRIN-5A HYDROLASE"/>
    <property type="match status" value="1"/>
</dbReference>
<feature type="domain" description="CobE/GbiG C-terminal" evidence="1">
    <location>
        <begin position="8"/>
        <end position="130"/>
    </location>
</feature>
<name>A0ABP9I931_9ACTN</name>
<comment type="caution">
    <text evidence="2">The sequence shown here is derived from an EMBL/GenBank/DDBJ whole genome shotgun (WGS) entry which is preliminary data.</text>
</comment>
<dbReference type="EMBL" id="BAABHS010000045">
    <property type="protein sequence ID" value="GAA4991756.1"/>
    <property type="molecule type" value="Genomic_DNA"/>
</dbReference>
<dbReference type="Pfam" id="PF01890">
    <property type="entry name" value="CbiG_C"/>
    <property type="match status" value="1"/>
</dbReference>
<gene>
    <name evidence="2" type="ORF">GCM10023205_75010</name>
</gene>
<dbReference type="InterPro" id="IPR002750">
    <property type="entry name" value="CobE/GbiG_C"/>
</dbReference>
<sequence>MTVPAGALAVGVGAARGATYAELADTLGAVLDRAGLSRTDVSVVATLTTKCDFPAILRLAESLDAALVALDAAELAAVAVPHPSPAVHARVGTPSVAEAAALHACGAGADLVIPKTRGAGTPSLCTIAVARRQVGRNGSTNAT</sequence>
<dbReference type="SUPFAM" id="SSF159664">
    <property type="entry name" value="CobE/GbiG C-terminal domain-like"/>
    <property type="match status" value="1"/>
</dbReference>
<proteinExistence type="predicted"/>
<dbReference type="Gene3D" id="3.30.420.180">
    <property type="entry name" value="CobE/GbiG C-terminal domain"/>
    <property type="match status" value="1"/>
</dbReference>
<evidence type="ECO:0000259" key="1">
    <source>
        <dbReference type="Pfam" id="PF01890"/>
    </source>
</evidence>
<dbReference type="Proteomes" id="UP001500466">
    <property type="component" value="Unassembled WGS sequence"/>
</dbReference>
<dbReference type="PANTHER" id="PTHR37477:SF1">
    <property type="entry name" value="COBALT-PRECORRIN-5A HYDROLASE"/>
    <property type="match status" value="1"/>
</dbReference>
<keyword evidence="3" id="KW-1185">Reference proteome</keyword>
<accession>A0ABP9I931</accession>
<dbReference type="InterPro" id="IPR052553">
    <property type="entry name" value="CbiG_hydrolase"/>
</dbReference>